<feature type="region of interest" description="Disordered" evidence="1">
    <location>
        <begin position="51"/>
        <end position="105"/>
    </location>
</feature>
<feature type="compositionally biased region" description="Pro residues" evidence="1">
    <location>
        <begin position="96"/>
        <end position="105"/>
    </location>
</feature>
<feature type="compositionally biased region" description="Basic and acidic residues" evidence="1">
    <location>
        <begin position="51"/>
        <end position="62"/>
    </location>
</feature>
<accession>A0A4Z2GM10</accession>
<organism evidence="2 3">
    <name type="scientific">Liparis tanakae</name>
    <name type="common">Tanaka's snailfish</name>
    <dbReference type="NCBI Taxonomy" id="230148"/>
    <lineage>
        <taxon>Eukaryota</taxon>
        <taxon>Metazoa</taxon>
        <taxon>Chordata</taxon>
        <taxon>Craniata</taxon>
        <taxon>Vertebrata</taxon>
        <taxon>Euteleostomi</taxon>
        <taxon>Actinopterygii</taxon>
        <taxon>Neopterygii</taxon>
        <taxon>Teleostei</taxon>
        <taxon>Neoteleostei</taxon>
        <taxon>Acanthomorphata</taxon>
        <taxon>Eupercaria</taxon>
        <taxon>Perciformes</taxon>
        <taxon>Cottioidei</taxon>
        <taxon>Cottales</taxon>
        <taxon>Liparidae</taxon>
        <taxon>Liparis</taxon>
    </lineage>
</organism>
<protein>
    <submittedName>
        <fullName evidence="2">Uncharacterized protein</fullName>
    </submittedName>
</protein>
<dbReference type="EMBL" id="SRLO01000478">
    <property type="protein sequence ID" value="TNN54648.1"/>
    <property type="molecule type" value="Genomic_DNA"/>
</dbReference>
<evidence type="ECO:0000313" key="2">
    <source>
        <dbReference type="EMBL" id="TNN54648.1"/>
    </source>
</evidence>
<feature type="compositionally biased region" description="Polar residues" evidence="1">
    <location>
        <begin position="70"/>
        <end position="82"/>
    </location>
</feature>
<feature type="region of interest" description="Disordered" evidence="1">
    <location>
        <begin position="1"/>
        <end position="29"/>
    </location>
</feature>
<proteinExistence type="predicted"/>
<comment type="caution">
    <text evidence="2">The sequence shown here is derived from an EMBL/GenBank/DDBJ whole genome shotgun (WGS) entry which is preliminary data.</text>
</comment>
<sequence>MRQRASSGGRGAPVLPGDSLRGDVGGLPSQLEEFREDGEILWAGASREELHRAEGFQRETQEKGTPPLQPSTSPDLHLSTSPALHLSRSPALHLSTPPPLHPSSC</sequence>
<evidence type="ECO:0000313" key="3">
    <source>
        <dbReference type="Proteomes" id="UP000314294"/>
    </source>
</evidence>
<keyword evidence="3" id="KW-1185">Reference proteome</keyword>
<dbReference type="Proteomes" id="UP000314294">
    <property type="component" value="Unassembled WGS sequence"/>
</dbReference>
<evidence type="ECO:0000256" key="1">
    <source>
        <dbReference type="SAM" id="MobiDB-lite"/>
    </source>
</evidence>
<name>A0A4Z2GM10_9TELE</name>
<gene>
    <name evidence="2" type="ORF">EYF80_035129</name>
</gene>
<dbReference type="AlphaFoldDB" id="A0A4Z2GM10"/>
<reference evidence="2 3" key="1">
    <citation type="submission" date="2019-03" db="EMBL/GenBank/DDBJ databases">
        <title>First draft genome of Liparis tanakae, snailfish: a comprehensive survey of snailfish specific genes.</title>
        <authorList>
            <person name="Kim W."/>
            <person name="Song I."/>
            <person name="Jeong J.-H."/>
            <person name="Kim D."/>
            <person name="Kim S."/>
            <person name="Ryu S."/>
            <person name="Song J.Y."/>
            <person name="Lee S.K."/>
        </authorList>
    </citation>
    <scope>NUCLEOTIDE SEQUENCE [LARGE SCALE GENOMIC DNA]</scope>
    <source>
        <tissue evidence="2">Muscle</tissue>
    </source>
</reference>